<dbReference type="RefSeq" id="XP_008718057.1">
    <property type="nucleotide sequence ID" value="XM_008719835.1"/>
</dbReference>
<evidence type="ECO:0000313" key="9">
    <source>
        <dbReference type="Proteomes" id="UP000030752"/>
    </source>
</evidence>
<proteinExistence type="inferred from homology"/>
<dbReference type="VEuPathDB" id="FungiDB:HMPREF1541_05495"/>
<dbReference type="GO" id="GO:0070979">
    <property type="term" value="P:protein K11-linked ubiquitination"/>
    <property type="evidence" value="ECO:0007669"/>
    <property type="project" value="TreeGrafter"/>
</dbReference>
<protein>
    <recommendedName>
        <fullName evidence="1">Anaphase-promoting complex subunit 2</fullName>
    </recommendedName>
</protein>
<dbReference type="GO" id="GO:0031625">
    <property type="term" value="F:ubiquitin protein ligase binding"/>
    <property type="evidence" value="ECO:0007669"/>
    <property type="project" value="InterPro"/>
</dbReference>
<sequence>MAKVVAPPVARNISIFNSVFTSKSVRAPTNRSTRRTYPVVDVAEIVSQLTETVKPLLGINTEAWTWGRNVATEDGEPFRFPPSKCTSMSRVRQPQPEDYMWYYDMLDGSDLRNGLAQSKVQLGAFQLQKLLADVLNRLVKEYVRWAYRGLYRADVVDHLEFWSKYILGQFLRYTVVILTNTDLSSPLPDMYKDEQNRWHATALTYLGALRTEELFAAIATEKPNNTVVHNIIGDLRHFVVNPATRTYLTNNFIAVLSDRTLQSGSSTIDILHLYIAIIRAFRQLDPKGVLLDRVAKHVRRYLRERDDTVKVIVSGLLSEPGKESDVDGEALVEVAEELHRAQDMDESGDGELDWDNMKWLPDPIDAAPDYMKSTTTDVIGSLTSLFESKEIFVKELQALLGDRLLQSTGNYEHEVSVLNHLKARFGDSALQACEVMLRDVLESSKVDAAIHHDLAGGAANNPMPQLHAKVLSRLFWPPMSDQAFTLPSEVLRAQSVYEKGFEQLKQSRQITWVPSLGRVDIELQLEDRTVRESVLPYQATVIYAFQDRLESAGTKTVSEIATEQSLSAVLVRSACIFWVSKRVLVEAGNDAFTVLETLPDGGDVVMADASGKQDASAAAAEAAAAQAAREAEEEERRQKMAMYHQFVVSMLTNQGAMPLPRIAMMLNIVVPGGFPFSNEELKDFLGSMVKDGQLEVGPGGNYKAIG</sequence>
<dbReference type="PROSITE" id="PS50069">
    <property type="entry name" value="CULLIN_2"/>
    <property type="match status" value="1"/>
</dbReference>
<evidence type="ECO:0000256" key="1">
    <source>
        <dbReference type="ARBA" id="ARBA00016068"/>
    </source>
</evidence>
<dbReference type="Gene3D" id="1.20.1310.10">
    <property type="entry name" value="Cullin Repeats"/>
    <property type="match status" value="1"/>
</dbReference>
<evidence type="ECO:0000256" key="2">
    <source>
        <dbReference type="ARBA" id="ARBA00022618"/>
    </source>
</evidence>
<keyword evidence="9" id="KW-1185">Reference proteome</keyword>
<dbReference type="PANTHER" id="PTHR45957">
    <property type="entry name" value="ANAPHASE-PROMOTING COMPLEX SUBUNIT 2"/>
    <property type="match status" value="1"/>
</dbReference>
<dbReference type="Proteomes" id="UP000030752">
    <property type="component" value="Unassembled WGS sequence"/>
</dbReference>
<comment type="similarity">
    <text evidence="6">Belongs to the cullin family.</text>
</comment>
<dbReference type="InterPro" id="IPR044554">
    <property type="entry name" value="ANAPC2"/>
</dbReference>
<dbReference type="Pfam" id="PF26557">
    <property type="entry name" value="Cullin_AB"/>
    <property type="match status" value="1"/>
</dbReference>
<dbReference type="GO" id="GO:0005680">
    <property type="term" value="C:anaphase-promoting complex"/>
    <property type="evidence" value="ECO:0007669"/>
    <property type="project" value="TreeGrafter"/>
</dbReference>
<dbReference type="HOGENOM" id="CLU_007149_0_1_1"/>
<evidence type="ECO:0000256" key="6">
    <source>
        <dbReference type="PROSITE-ProRule" id="PRU00330"/>
    </source>
</evidence>
<dbReference type="STRING" id="1220924.W2RS39"/>
<dbReference type="InterPro" id="IPR059120">
    <property type="entry name" value="Cullin-like_AB"/>
</dbReference>
<dbReference type="Pfam" id="PF25773">
    <property type="entry name" value="TPR_ANAPC2"/>
    <property type="match status" value="1"/>
</dbReference>
<dbReference type="AlphaFoldDB" id="W2RS39"/>
<dbReference type="GO" id="GO:0006511">
    <property type="term" value="P:ubiquitin-dependent protein catabolic process"/>
    <property type="evidence" value="ECO:0007669"/>
    <property type="project" value="InterPro"/>
</dbReference>
<dbReference type="InterPro" id="IPR036388">
    <property type="entry name" value="WH-like_DNA-bd_sf"/>
</dbReference>
<gene>
    <name evidence="8" type="ORF">HMPREF1541_05495</name>
</gene>
<evidence type="ECO:0000259" key="7">
    <source>
        <dbReference type="PROSITE" id="PS50069"/>
    </source>
</evidence>
<name>W2RS39_CYPE1</name>
<dbReference type="InterPro" id="IPR036317">
    <property type="entry name" value="Cullin_homology_sf"/>
</dbReference>
<dbReference type="GO" id="GO:0051301">
    <property type="term" value="P:cell division"/>
    <property type="evidence" value="ECO:0007669"/>
    <property type="project" value="UniProtKB-KW"/>
</dbReference>
<dbReference type="Pfam" id="PF08672">
    <property type="entry name" value="ANAPC2"/>
    <property type="match status" value="1"/>
</dbReference>
<dbReference type="FunCoup" id="W2RS39">
    <property type="interactions" value="616"/>
</dbReference>
<dbReference type="FunFam" id="1.20.1310.10:FF:000033">
    <property type="entry name" value="Anaphase-promoting complex subunit ApcB"/>
    <property type="match status" value="1"/>
</dbReference>
<organism evidence="8 9">
    <name type="scientific">Cyphellophora europaea (strain CBS 101466)</name>
    <name type="common">Phialophora europaea</name>
    <dbReference type="NCBI Taxonomy" id="1220924"/>
    <lineage>
        <taxon>Eukaryota</taxon>
        <taxon>Fungi</taxon>
        <taxon>Dikarya</taxon>
        <taxon>Ascomycota</taxon>
        <taxon>Pezizomycotina</taxon>
        <taxon>Eurotiomycetes</taxon>
        <taxon>Chaetothyriomycetidae</taxon>
        <taxon>Chaetothyriales</taxon>
        <taxon>Cyphellophoraceae</taxon>
        <taxon>Cyphellophora</taxon>
    </lineage>
</organism>
<keyword evidence="2" id="KW-0132">Cell division</keyword>
<dbReference type="SMART" id="SM00182">
    <property type="entry name" value="CULLIN"/>
    <property type="match status" value="1"/>
</dbReference>
<dbReference type="InterPro" id="IPR036390">
    <property type="entry name" value="WH_DNA-bd_sf"/>
</dbReference>
<keyword evidence="3" id="KW-0498">Mitosis</keyword>
<dbReference type="Gene3D" id="1.10.10.10">
    <property type="entry name" value="Winged helix-like DNA-binding domain superfamily/Winged helix DNA-binding domain"/>
    <property type="match status" value="1"/>
</dbReference>
<dbReference type="InterPro" id="IPR014786">
    <property type="entry name" value="ANAPC2_C"/>
</dbReference>
<keyword evidence="5" id="KW-0131">Cell cycle</keyword>
<dbReference type="OrthoDB" id="5581181at2759"/>
<evidence type="ECO:0000256" key="4">
    <source>
        <dbReference type="ARBA" id="ARBA00022786"/>
    </source>
</evidence>
<evidence type="ECO:0000256" key="5">
    <source>
        <dbReference type="ARBA" id="ARBA00023306"/>
    </source>
</evidence>
<dbReference type="GO" id="GO:0007091">
    <property type="term" value="P:metaphase/anaphase transition of mitotic cell cycle"/>
    <property type="evidence" value="ECO:0007669"/>
    <property type="project" value="TreeGrafter"/>
</dbReference>
<dbReference type="InParanoid" id="W2RS39"/>
<dbReference type="InterPro" id="IPR016158">
    <property type="entry name" value="Cullin_homology"/>
</dbReference>
<dbReference type="EMBL" id="KB822721">
    <property type="protein sequence ID" value="ETN39272.1"/>
    <property type="molecule type" value="Genomic_DNA"/>
</dbReference>
<dbReference type="eggNOG" id="KOG2165">
    <property type="taxonomic scope" value="Eukaryota"/>
</dbReference>
<dbReference type="PANTHER" id="PTHR45957:SF1">
    <property type="entry name" value="ANAPHASE-PROMOTING COMPLEX SUBUNIT 2"/>
    <property type="match status" value="1"/>
</dbReference>
<dbReference type="Gene3D" id="3.30.230.130">
    <property type="entry name" value="Cullin, Chain C, Domain 2"/>
    <property type="match status" value="1"/>
</dbReference>
<dbReference type="SMART" id="SM01013">
    <property type="entry name" value="APC2"/>
    <property type="match status" value="1"/>
</dbReference>
<feature type="domain" description="Cullin family profile" evidence="7">
    <location>
        <begin position="382"/>
        <end position="579"/>
    </location>
</feature>
<dbReference type="SUPFAM" id="SSF75632">
    <property type="entry name" value="Cullin homology domain"/>
    <property type="match status" value="1"/>
</dbReference>
<accession>W2RS39</accession>
<evidence type="ECO:0000256" key="3">
    <source>
        <dbReference type="ARBA" id="ARBA00022776"/>
    </source>
</evidence>
<evidence type="ECO:0000313" key="8">
    <source>
        <dbReference type="EMBL" id="ETN39272.1"/>
    </source>
</evidence>
<dbReference type="InterPro" id="IPR057975">
    <property type="entry name" value="TPR_ANAPC2"/>
</dbReference>
<keyword evidence="4" id="KW-0833">Ubl conjugation pathway</keyword>
<dbReference type="SUPFAM" id="SSF46785">
    <property type="entry name" value="Winged helix' DNA-binding domain"/>
    <property type="match status" value="1"/>
</dbReference>
<reference evidence="8 9" key="1">
    <citation type="submission" date="2013-03" db="EMBL/GenBank/DDBJ databases">
        <title>The Genome Sequence of Phialophora europaea CBS 101466.</title>
        <authorList>
            <consortium name="The Broad Institute Genomics Platform"/>
            <person name="Cuomo C."/>
            <person name="de Hoog S."/>
            <person name="Gorbushina A."/>
            <person name="Walker B."/>
            <person name="Young S.K."/>
            <person name="Zeng Q."/>
            <person name="Gargeya S."/>
            <person name="Fitzgerald M."/>
            <person name="Haas B."/>
            <person name="Abouelleil A."/>
            <person name="Allen A.W."/>
            <person name="Alvarado L."/>
            <person name="Arachchi H.M."/>
            <person name="Berlin A.M."/>
            <person name="Chapman S.B."/>
            <person name="Gainer-Dewar J."/>
            <person name="Goldberg J."/>
            <person name="Griggs A."/>
            <person name="Gujja S."/>
            <person name="Hansen M."/>
            <person name="Howarth C."/>
            <person name="Imamovic A."/>
            <person name="Ireland A."/>
            <person name="Larimer J."/>
            <person name="McCowan C."/>
            <person name="Murphy C."/>
            <person name="Pearson M."/>
            <person name="Poon T.W."/>
            <person name="Priest M."/>
            <person name="Roberts A."/>
            <person name="Saif S."/>
            <person name="Shea T."/>
            <person name="Sisk P."/>
            <person name="Sykes S."/>
            <person name="Wortman J."/>
            <person name="Nusbaum C."/>
            <person name="Birren B."/>
        </authorList>
    </citation>
    <scope>NUCLEOTIDE SEQUENCE [LARGE SCALE GENOMIC DNA]</scope>
    <source>
        <strain evidence="8 9">CBS 101466</strain>
    </source>
</reference>
<dbReference type="GeneID" id="19972834"/>